<dbReference type="AlphaFoldDB" id="A0A834ICJ7"/>
<gene>
    <name evidence="1" type="ORF">GWI33_010110</name>
</gene>
<name>A0A834ICJ7_RHYFE</name>
<evidence type="ECO:0000313" key="1">
    <source>
        <dbReference type="EMBL" id="KAF7276532.1"/>
    </source>
</evidence>
<dbReference type="EMBL" id="JAACXV010006117">
    <property type="protein sequence ID" value="KAF7276532.1"/>
    <property type="molecule type" value="Genomic_DNA"/>
</dbReference>
<organism evidence="1 2">
    <name type="scientific">Rhynchophorus ferrugineus</name>
    <name type="common">Red palm weevil</name>
    <name type="synonym">Curculio ferrugineus</name>
    <dbReference type="NCBI Taxonomy" id="354439"/>
    <lineage>
        <taxon>Eukaryota</taxon>
        <taxon>Metazoa</taxon>
        <taxon>Ecdysozoa</taxon>
        <taxon>Arthropoda</taxon>
        <taxon>Hexapoda</taxon>
        <taxon>Insecta</taxon>
        <taxon>Pterygota</taxon>
        <taxon>Neoptera</taxon>
        <taxon>Endopterygota</taxon>
        <taxon>Coleoptera</taxon>
        <taxon>Polyphaga</taxon>
        <taxon>Cucujiformia</taxon>
        <taxon>Curculionidae</taxon>
        <taxon>Dryophthorinae</taxon>
        <taxon>Rhynchophorus</taxon>
    </lineage>
</organism>
<reference evidence="1" key="1">
    <citation type="submission" date="2020-08" db="EMBL/GenBank/DDBJ databases">
        <title>Genome sequencing and assembly of the red palm weevil Rhynchophorus ferrugineus.</title>
        <authorList>
            <person name="Dias G.B."/>
            <person name="Bergman C.M."/>
            <person name="Manee M."/>
        </authorList>
    </citation>
    <scope>NUCLEOTIDE SEQUENCE</scope>
    <source>
        <strain evidence="1">AA-2017</strain>
        <tissue evidence="1">Whole larva</tissue>
    </source>
</reference>
<dbReference type="Proteomes" id="UP000625711">
    <property type="component" value="Unassembled WGS sequence"/>
</dbReference>
<protein>
    <submittedName>
        <fullName evidence="1">Uncharacterized protein</fullName>
    </submittedName>
</protein>
<comment type="caution">
    <text evidence="1">The sequence shown here is derived from an EMBL/GenBank/DDBJ whole genome shotgun (WGS) entry which is preliminary data.</text>
</comment>
<sequence>TPIGMGVPLPGFVGERFGKRVWLEVGLQRDKSASNDYLREQI</sequence>
<feature type="non-terminal residue" evidence="1">
    <location>
        <position position="1"/>
    </location>
</feature>
<evidence type="ECO:0000313" key="2">
    <source>
        <dbReference type="Proteomes" id="UP000625711"/>
    </source>
</evidence>
<proteinExistence type="predicted"/>
<accession>A0A834ICJ7</accession>
<keyword evidence="2" id="KW-1185">Reference proteome</keyword>